<dbReference type="SMART" id="SM01021">
    <property type="entry name" value="Bac_rhodopsin"/>
    <property type="match status" value="1"/>
</dbReference>
<evidence type="ECO:0000256" key="4">
    <source>
        <dbReference type="ARBA" id="ARBA00022989"/>
    </source>
</evidence>
<feature type="transmembrane region" description="Helical" evidence="7">
    <location>
        <begin position="160"/>
        <end position="179"/>
    </location>
</feature>
<dbReference type="Gene3D" id="1.20.1070.10">
    <property type="entry name" value="Rhodopsin 7-helix transmembrane proteins"/>
    <property type="match status" value="1"/>
</dbReference>
<comment type="caution">
    <text evidence="8">The sequence shown here is derived from an EMBL/GenBank/DDBJ whole genome shotgun (WGS) entry which is preliminary data.</text>
</comment>
<feature type="transmembrane region" description="Helical" evidence="7">
    <location>
        <begin position="119"/>
        <end position="140"/>
    </location>
</feature>
<feature type="transmembrane region" description="Helical" evidence="7">
    <location>
        <begin position="92"/>
        <end position="112"/>
    </location>
</feature>
<gene>
    <name evidence="8" type="ORF">Rt10032_c06g2974</name>
</gene>
<dbReference type="EMBL" id="BJWK01000006">
    <property type="protein sequence ID" value="GEM08957.1"/>
    <property type="molecule type" value="Genomic_DNA"/>
</dbReference>
<evidence type="ECO:0000313" key="9">
    <source>
        <dbReference type="Proteomes" id="UP000321518"/>
    </source>
</evidence>
<protein>
    <submittedName>
        <fullName evidence="8">Uncharacterized protein</fullName>
    </submittedName>
</protein>
<evidence type="ECO:0000256" key="3">
    <source>
        <dbReference type="ARBA" id="ARBA00022692"/>
    </source>
</evidence>
<sequence>MHREVFKRYTSSISTNPVTSNIVLSRPGSNWAWARFDIFALSMLTLGVVAHSRLMRHRAFHYIGLAILAATALHWATQASNLGAPFPPTRSIFYAGYLGWAVTWLLLVLLATGFNLSRIFVVLFFALFSMWGGESLSLSSRSRRSSPIVWGLCEHGVLDFLTRVVWLFAFLFALEGLAYERFGFHPGKGTDGANYRGSATGTSVAGNQGARMRSTNGGGGPASTGAGTTDAETATGGVEPAGAGRRHLNDDIGSGAAAPNARGDNLRETV</sequence>
<organism evidence="8 9">
    <name type="scientific">Rhodotorula toruloides</name>
    <name type="common">Yeast</name>
    <name type="synonym">Rhodosporidium toruloides</name>
    <dbReference type="NCBI Taxonomy" id="5286"/>
    <lineage>
        <taxon>Eukaryota</taxon>
        <taxon>Fungi</taxon>
        <taxon>Dikarya</taxon>
        <taxon>Basidiomycota</taxon>
        <taxon>Pucciniomycotina</taxon>
        <taxon>Microbotryomycetes</taxon>
        <taxon>Sporidiobolales</taxon>
        <taxon>Sporidiobolaceae</taxon>
        <taxon>Rhodotorula</taxon>
    </lineage>
</organism>
<evidence type="ECO:0000256" key="2">
    <source>
        <dbReference type="ARBA" id="ARBA00008130"/>
    </source>
</evidence>
<evidence type="ECO:0000256" key="1">
    <source>
        <dbReference type="ARBA" id="ARBA00004141"/>
    </source>
</evidence>
<evidence type="ECO:0000256" key="5">
    <source>
        <dbReference type="ARBA" id="ARBA00023136"/>
    </source>
</evidence>
<evidence type="ECO:0000313" key="8">
    <source>
        <dbReference type="EMBL" id="GEM08957.1"/>
    </source>
</evidence>
<comment type="similarity">
    <text evidence="2">Belongs to the archaeal/bacterial/fungal opsin family.</text>
</comment>
<dbReference type="GO" id="GO:0016020">
    <property type="term" value="C:membrane"/>
    <property type="evidence" value="ECO:0007669"/>
    <property type="project" value="UniProtKB-SubCell"/>
</dbReference>
<proteinExistence type="inferred from homology"/>
<name>A0A511KF00_RHOTO</name>
<feature type="compositionally biased region" description="Low complexity" evidence="6">
    <location>
        <begin position="223"/>
        <end position="237"/>
    </location>
</feature>
<keyword evidence="4 7" id="KW-1133">Transmembrane helix</keyword>
<dbReference type="OrthoDB" id="536545at2759"/>
<dbReference type="InterPro" id="IPR001425">
    <property type="entry name" value="Arc/bac/fun_rhodopsins"/>
</dbReference>
<dbReference type="Proteomes" id="UP000321518">
    <property type="component" value="Unassembled WGS sequence"/>
</dbReference>
<accession>A0A511KF00</accession>
<reference evidence="8 9" key="1">
    <citation type="submission" date="2019-07" db="EMBL/GenBank/DDBJ databases">
        <title>Rhodotorula toruloides NBRC10032 genome sequencing.</title>
        <authorList>
            <person name="Shida Y."/>
            <person name="Takaku H."/>
            <person name="Ogasawara W."/>
            <person name="Mori K."/>
        </authorList>
    </citation>
    <scope>NUCLEOTIDE SEQUENCE [LARGE SCALE GENOMIC DNA]</scope>
    <source>
        <strain evidence="8 9">NBRC10032</strain>
    </source>
</reference>
<feature type="transmembrane region" description="Helical" evidence="7">
    <location>
        <begin position="59"/>
        <end position="77"/>
    </location>
</feature>
<feature type="region of interest" description="Disordered" evidence="6">
    <location>
        <begin position="195"/>
        <end position="270"/>
    </location>
</feature>
<feature type="compositionally biased region" description="Polar residues" evidence="6">
    <location>
        <begin position="197"/>
        <end position="206"/>
    </location>
</feature>
<dbReference type="SUPFAM" id="SSF81321">
    <property type="entry name" value="Family A G protein-coupled receptor-like"/>
    <property type="match status" value="1"/>
</dbReference>
<comment type="subcellular location">
    <subcellularLocation>
        <location evidence="1">Membrane</location>
        <topology evidence="1">Multi-pass membrane protein</topology>
    </subcellularLocation>
</comment>
<dbReference type="AlphaFoldDB" id="A0A511KF00"/>
<evidence type="ECO:0000256" key="6">
    <source>
        <dbReference type="SAM" id="MobiDB-lite"/>
    </source>
</evidence>
<keyword evidence="5 7" id="KW-0472">Membrane</keyword>
<keyword evidence="3 7" id="KW-0812">Transmembrane</keyword>
<evidence type="ECO:0000256" key="7">
    <source>
        <dbReference type="SAM" id="Phobius"/>
    </source>
</evidence>